<dbReference type="Pfam" id="PF02579">
    <property type="entry name" value="Nitro_FeMo-Co"/>
    <property type="match status" value="1"/>
</dbReference>
<keyword evidence="1" id="KW-0535">Nitrogen fixation</keyword>
<feature type="domain" description="Dinitrogenase iron-molybdenum cofactor biosynthesis" evidence="2">
    <location>
        <begin position="10"/>
        <end position="95"/>
    </location>
</feature>
<protein>
    <submittedName>
        <fullName evidence="3">Dinitrogenase iron-molybdenum cofactor biosynthesis protein</fullName>
    </submittedName>
</protein>
<evidence type="ECO:0000313" key="3">
    <source>
        <dbReference type="EMBL" id="MCL2913914.1"/>
    </source>
</evidence>
<dbReference type="InterPro" id="IPR036105">
    <property type="entry name" value="DiNase_FeMo-co_biosyn_sf"/>
</dbReference>
<keyword evidence="4" id="KW-1185">Reference proteome</keyword>
<dbReference type="SUPFAM" id="SSF53146">
    <property type="entry name" value="Nitrogenase accessory factor-like"/>
    <property type="match status" value="1"/>
</dbReference>
<dbReference type="Gene3D" id="3.30.420.130">
    <property type="entry name" value="Dinitrogenase iron-molybdenum cofactor biosynthesis domain"/>
    <property type="match status" value="1"/>
</dbReference>
<dbReference type="EMBL" id="JAKIKT010000002">
    <property type="protein sequence ID" value="MCL2913914.1"/>
    <property type="molecule type" value="Genomic_DNA"/>
</dbReference>
<comment type="caution">
    <text evidence="3">The sequence shown here is derived from an EMBL/GenBank/DDBJ whole genome shotgun (WGS) entry which is preliminary data.</text>
</comment>
<dbReference type="InterPro" id="IPR003731">
    <property type="entry name" value="Di-Nase_FeMo-co_biosynth"/>
</dbReference>
<dbReference type="Proteomes" id="UP001202831">
    <property type="component" value="Unassembled WGS sequence"/>
</dbReference>
<evidence type="ECO:0000259" key="2">
    <source>
        <dbReference type="Pfam" id="PF02579"/>
    </source>
</evidence>
<evidence type="ECO:0000313" key="4">
    <source>
        <dbReference type="Proteomes" id="UP001202831"/>
    </source>
</evidence>
<gene>
    <name evidence="3" type="ORF">L2725_08915</name>
</gene>
<reference evidence="3 4" key="1">
    <citation type="submission" date="2022-01" db="EMBL/GenBank/DDBJ databases">
        <title>Whole genome-based taxonomy of the Shewanellaceae.</title>
        <authorList>
            <person name="Martin-Rodriguez A.J."/>
        </authorList>
    </citation>
    <scope>NUCLEOTIDE SEQUENCE [LARGE SCALE GENOMIC DNA]</scope>
    <source>
        <strain evidence="3 4">DSM 21332</strain>
    </source>
</reference>
<dbReference type="RefSeq" id="WP_249248614.1">
    <property type="nucleotide sequence ID" value="NZ_JAKIKT010000002.1"/>
</dbReference>
<accession>A0ABT0N646</accession>
<proteinExistence type="predicted"/>
<organism evidence="3 4">
    <name type="scientific">Shewanella corallii</name>
    <dbReference type="NCBI Taxonomy" id="560080"/>
    <lineage>
        <taxon>Bacteria</taxon>
        <taxon>Pseudomonadati</taxon>
        <taxon>Pseudomonadota</taxon>
        <taxon>Gammaproteobacteria</taxon>
        <taxon>Alteromonadales</taxon>
        <taxon>Shewanellaceae</taxon>
        <taxon>Shewanella</taxon>
    </lineage>
</organism>
<sequence length="159" mass="16472">MIIAVPVSRGKLAKHFTKAPQIVFFNAEHQLLETAENPAMAGGCAAKKAMLNLIKSRGSTMVLVDQIGERMLGKLLATGAVISKGDSGQPLELVLATSQDNARFLTAADQGRPSLNHAKKGGCGGGCGCGGHKSKEEPASLLMPVTSAPALSFSGFKKI</sequence>
<evidence type="ECO:0000256" key="1">
    <source>
        <dbReference type="ARBA" id="ARBA00023231"/>
    </source>
</evidence>
<name>A0ABT0N646_9GAMM</name>